<dbReference type="Proteomes" id="UP001151071">
    <property type="component" value="Unassembled WGS sequence"/>
</dbReference>
<evidence type="ECO:0000256" key="6">
    <source>
        <dbReference type="ARBA" id="ARBA00023118"/>
    </source>
</evidence>
<evidence type="ECO:0000256" key="8">
    <source>
        <dbReference type="ARBA" id="ARBA00023211"/>
    </source>
</evidence>
<dbReference type="CDD" id="cd09634">
    <property type="entry name" value="Cas1_I-II-III"/>
    <property type="match status" value="1"/>
</dbReference>
<dbReference type="Gene3D" id="3.100.10.20">
    <property type="entry name" value="CRISPR-associated endonuclease Cas1, N-terminal domain"/>
    <property type="match status" value="1"/>
</dbReference>
<dbReference type="AlphaFoldDB" id="A0A9X3TVG7"/>
<dbReference type="HAMAP" id="MF_01470">
    <property type="entry name" value="Cas1"/>
    <property type="match status" value="1"/>
</dbReference>
<dbReference type="Gene3D" id="1.20.120.920">
    <property type="entry name" value="CRISPR-associated endonuclease Cas1, C-terminal domain"/>
    <property type="match status" value="1"/>
</dbReference>
<dbReference type="PANTHER" id="PTHR34353:SF2">
    <property type="entry name" value="CRISPR-ASSOCIATED ENDONUCLEASE CAS1 1"/>
    <property type="match status" value="1"/>
</dbReference>
<dbReference type="InterPro" id="IPR042206">
    <property type="entry name" value="CRISPR-assoc_Cas1_C"/>
</dbReference>
<comment type="cofactor">
    <cofactor evidence="10">
        <name>Mg(2+)</name>
        <dbReference type="ChEBI" id="CHEBI:18420"/>
    </cofactor>
    <cofactor evidence="10">
        <name>Mn(2+)</name>
        <dbReference type="ChEBI" id="CHEBI:29035"/>
    </cofactor>
</comment>
<keyword evidence="8 10" id="KW-0464">Manganese</keyword>
<dbReference type="EC" id="3.1.-.-" evidence="10"/>
<evidence type="ECO:0000256" key="10">
    <source>
        <dbReference type="HAMAP-Rule" id="MF_01470"/>
    </source>
</evidence>
<keyword evidence="7 10" id="KW-0238">DNA-binding</keyword>
<evidence type="ECO:0000256" key="3">
    <source>
        <dbReference type="ARBA" id="ARBA00022759"/>
    </source>
</evidence>
<keyword evidence="12" id="KW-1185">Reference proteome</keyword>
<dbReference type="InterPro" id="IPR050646">
    <property type="entry name" value="Cas1"/>
</dbReference>
<feature type="binding site" evidence="10">
    <location>
        <position position="236"/>
    </location>
    <ligand>
        <name>Mn(2+)</name>
        <dbReference type="ChEBI" id="CHEBI:29035"/>
    </ligand>
</feature>
<keyword evidence="4 10" id="KW-0378">Hydrolase</keyword>
<keyword evidence="6 10" id="KW-0051">Antiviral defense</keyword>
<evidence type="ECO:0000256" key="2">
    <source>
        <dbReference type="ARBA" id="ARBA00022723"/>
    </source>
</evidence>
<evidence type="ECO:0000313" key="11">
    <source>
        <dbReference type="EMBL" id="MDA5111055.1"/>
    </source>
</evidence>
<keyword evidence="2 10" id="KW-0479">Metal-binding</keyword>
<dbReference type="GO" id="GO:0016787">
    <property type="term" value="F:hydrolase activity"/>
    <property type="evidence" value="ECO:0007669"/>
    <property type="project" value="UniProtKB-KW"/>
</dbReference>
<comment type="similarity">
    <text evidence="10">Belongs to the CRISPR-associated endonuclease Cas1 family.</text>
</comment>
<feature type="binding site" evidence="10">
    <location>
        <position position="251"/>
    </location>
    <ligand>
        <name>Mn(2+)</name>
        <dbReference type="ChEBI" id="CHEBI:29035"/>
    </ligand>
</feature>
<comment type="function">
    <text evidence="10">CRISPR (clustered regularly interspaced short palindromic repeat), is an adaptive immune system that provides protection against mobile genetic elements (viruses, transposable elements and conjugative plasmids). CRISPR clusters contain spacers, sequences complementary to antecedent mobile elements, and target invading nucleic acids. CRISPR clusters are transcribed and processed into CRISPR RNA (crRNA). Acts as a dsDNA endonuclease. Involved in the integration of spacer DNA into the CRISPR cassette.</text>
</comment>
<dbReference type="RefSeq" id="WP_271141087.1">
    <property type="nucleotide sequence ID" value="NZ_JAPYYP010000065.1"/>
</dbReference>
<dbReference type="GO" id="GO:0004519">
    <property type="term" value="F:endonuclease activity"/>
    <property type="evidence" value="ECO:0007669"/>
    <property type="project" value="UniProtKB-UniRule"/>
</dbReference>
<dbReference type="GO" id="GO:0003677">
    <property type="term" value="F:DNA binding"/>
    <property type="evidence" value="ECO:0007669"/>
    <property type="project" value="UniProtKB-KW"/>
</dbReference>
<accession>A0A9X3TVG7</accession>
<dbReference type="GO" id="GO:0043571">
    <property type="term" value="P:maintenance of CRISPR repeat elements"/>
    <property type="evidence" value="ECO:0007669"/>
    <property type="project" value="UniProtKB-UniRule"/>
</dbReference>
<dbReference type="InterPro" id="IPR002729">
    <property type="entry name" value="CRISPR-assoc_Cas1"/>
</dbReference>
<dbReference type="InterPro" id="IPR042211">
    <property type="entry name" value="CRISPR-assoc_Cas1_N"/>
</dbReference>
<evidence type="ECO:0000256" key="7">
    <source>
        <dbReference type="ARBA" id="ARBA00023125"/>
    </source>
</evidence>
<evidence type="ECO:0000256" key="1">
    <source>
        <dbReference type="ARBA" id="ARBA00022722"/>
    </source>
</evidence>
<sequence>MFQRELVIDEPGVMLGKKSQSLVIKKNGEILTEIPVMELKDVIILSNGVTISSDLIQLLMEQGTQIHFLDYREMPYAIIYSPYLHGTVKTRREQFASLADQRGVEIAKRLYDAKLKNQMITIKYFLRSRKDEQVRLNLLKLIGEIEHRRQLLQNLHGPRVDEIRQKLLNIEGLASQSYWKAVKILLQDKISFPGREPWDPEDPVNMMLNFGYGIVSAKVMGAIVRAGLEPFAGFIHSDRAGKVSLRHDCIEEYRQALVDRVVIALLSRGFQPGVMQDEGGSNRLDEATRKTLREQIFRRLESRERYKGKMYLWQTIIQLQARELATYFREGKPYHCHIGRW</sequence>
<proteinExistence type="inferred from homology"/>
<comment type="subunit">
    <text evidence="9 10">Homodimer, forms a heterotetramer with a Cas2 homodimer.</text>
</comment>
<evidence type="ECO:0000256" key="5">
    <source>
        <dbReference type="ARBA" id="ARBA00022842"/>
    </source>
</evidence>
<comment type="caution">
    <text evidence="11">The sequence shown here is derived from an EMBL/GenBank/DDBJ whole genome shotgun (WGS) entry which is preliminary data.</text>
</comment>
<feature type="binding site" evidence="10">
    <location>
        <position position="171"/>
    </location>
    <ligand>
        <name>Mn(2+)</name>
        <dbReference type="ChEBI" id="CHEBI:29035"/>
    </ligand>
</feature>
<dbReference type="EMBL" id="JAPYYP010000065">
    <property type="protein sequence ID" value="MDA5111055.1"/>
    <property type="molecule type" value="Genomic_DNA"/>
</dbReference>
<keyword evidence="1 10" id="KW-0540">Nuclease</keyword>
<keyword evidence="5 10" id="KW-0460">Magnesium</keyword>
<organism evidence="11 12">
    <name type="scientific">Brevibacillus thermoruber</name>
    <dbReference type="NCBI Taxonomy" id="33942"/>
    <lineage>
        <taxon>Bacteria</taxon>
        <taxon>Bacillati</taxon>
        <taxon>Bacillota</taxon>
        <taxon>Bacilli</taxon>
        <taxon>Bacillales</taxon>
        <taxon>Paenibacillaceae</taxon>
        <taxon>Brevibacillus</taxon>
    </lineage>
</organism>
<dbReference type="GO" id="GO:0051607">
    <property type="term" value="P:defense response to virus"/>
    <property type="evidence" value="ECO:0007669"/>
    <property type="project" value="UniProtKB-UniRule"/>
</dbReference>
<evidence type="ECO:0000256" key="9">
    <source>
        <dbReference type="ARBA" id="ARBA00038592"/>
    </source>
</evidence>
<dbReference type="PANTHER" id="PTHR34353">
    <property type="entry name" value="CRISPR-ASSOCIATED ENDONUCLEASE CAS1 1"/>
    <property type="match status" value="1"/>
</dbReference>
<evidence type="ECO:0000256" key="4">
    <source>
        <dbReference type="ARBA" id="ARBA00022801"/>
    </source>
</evidence>
<keyword evidence="3 10" id="KW-0255">Endonuclease</keyword>
<evidence type="ECO:0000313" key="12">
    <source>
        <dbReference type="Proteomes" id="UP001151071"/>
    </source>
</evidence>
<gene>
    <name evidence="10 11" type="primary">cas1</name>
    <name evidence="11" type="ORF">O3V59_22235</name>
</gene>
<reference evidence="11" key="1">
    <citation type="submission" date="2022-12" db="EMBL/GenBank/DDBJ databases">
        <title>Draft genome sequence of the thermophilic strain Brevibacillus thermoruber HT42, isolated from Los Humeros, Puebla, Mexico, with biotechnological potential.</title>
        <authorList>
            <person name="Lara Sanchez J."/>
            <person name="Solis Palacios R."/>
            <person name="Bustos Baena A.S."/>
            <person name="Ruz Baez A.E."/>
            <person name="Espinosa Luna G."/>
            <person name="Oliart Ros R.M."/>
        </authorList>
    </citation>
    <scope>NUCLEOTIDE SEQUENCE</scope>
    <source>
        <strain evidence="11">HT42</strain>
    </source>
</reference>
<protein>
    <recommendedName>
        <fullName evidence="10">CRISPR-associated endonuclease Cas1</fullName>
        <ecNumber evidence="10">3.1.-.-</ecNumber>
    </recommendedName>
</protein>
<dbReference type="GO" id="GO:0046872">
    <property type="term" value="F:metal ion binding"/>
    <property type="evidence" value="ECO:0007669"/>
    <property type="project" value="UniProtKB-UniRule"/>
</dbReference>
<name>A0A9X3TVG7_9BACL</name>
<dbReference type="Pfam" id="PF01867">
    <property type="entry name" value="Cas_Cas1"/>
    <property type="match status" value="1"/>
</dbReference>
<dbReference type="NCBIfam" id="TIGR00287">
    <property type="entry name" value="cas1"/>
    <property type="match status" value="1"/>
</dbReference>